<keyword evidence="5 12" id="KW-0863">Zinc-finger</keyword>
<evidence type="ECO:0000256" key="5">
    <source>
        <dbReference type="ARBA" id="ARBA00022771"/>
    </source>
</evidence>
<dbReference type="PROSITE" id="PS50157">
    <property type="entry name" value="ZINC_FINGER_C2H2_2"/>
    <property type="match status" value="3"/>
</dbReference>
<dbReference type="KEGG" id="aplc:110980014"/>
<protein>
    <submittedName>
        <fullName evidence="17">Zinc finger protein ZFPM1-like isoform X1</fullName>
    </submittedName>
</protein>
<dbReference type="InterPro" id="IPR013087">
    <property type="entry name" value="Znf_C2H2_type"/>
</dbReference>
<keyword evidence="9" id="KW-0010">Activator</keyword>
<dbReference type="InterPro" id="IPR036236">
    <property type="entry name" value="Znf_C2H2_sf"/>
</dbReference>
<feature type="compositionally biased region" description="Polar residues" evidence="13">
    <location>
        <begin position="884"/>
        <end position="925"/>
    </location>
</feature>
<evidence type="ECO:0000256" key="3">
    <source>
        <dbReference type="ARBA" id="ARBA00022723"/>
    </source>
</evidence>
<feature type="compositionally biased region" description="Polar residues" evidence="13">
    <location>
        <begin position="1064"/>
        <end position="1087"/>
    </location>
</feature>
<evidence type="ECO:0000259" key="14">
    <source>
        <dbReference type="PROSITE" id="PS50157"/>
    </source>
</evidence>
<dbReference type="PROSITE" id="PS51810">
    <property type="entry name" value="ZF_CCHC_FOG"/>
    <property type="match status" value="3"/>
</dbReference>
<feature type="region of interest" description="Disordered" evidence="13">
    <location>
        <begin position="726"/>
        <end position="748"/>
    </location>
</feature>
<dbReference type="GO" id="GO:0009653">
    <property type="term" value="P:anatomical structure morphogenesis"/>
    <property type="evidence" value="ECO:0007669"/>
    <property type="project" value="UniProtKB-ARBA"/>
</dbReference>
<evidence type="ECO:0000256" key="1">
    <source>
        <dbReference type="ARBA" id="ARBA00004123"/>
    </source>
</evidence>
<feature type="region of interest" description="Disordered" evidence="13">
    <location>
        <begin position="1014"/>
        <end position="1101"/>
    </location>
</feature>
<feature type="domain" description="CCHC FOG-type" evidence="15">
    <location>
        <begin position="767"/>
        <end position="800"/>
    </location>
</feature>
<dbReference type="InterPro" id="IPR034731">
    <property type="entry name" value="Znf_CCHC_FOG"/>
</dbReference>
<dbReference type="CDD" id="cd19201">
    <property type="entry name" value="PR-SET_ZFPM"/>
    <property type="match status" value="1"/>
</dbReference>
<sequence>MEHLQLRHLTMSVIKRETQCREPTPSPPPRQMAPPMSEVSLSPPPPEVPVPSFIQVTDGGLFAESSVPASTIFGPYKGTIGKVHPRRSEDGDDTTQLTGLKFQDSAGQEYAIDRTDGDQPWWAYIRQATEHNQANVGLFSHNGVLYLKSLKHIPKAKELFLVLSTPLEDVNTVEADDGDLTTSALSKIPSPLIMPSPQPANKGLLEGPPFKCDFCCIEFRNPSNLDAHRVYYCPGTATKPMPSSRRRSTSTTQTVSPNNSTVKTASVQTTETREVPAMHSKAVTVKTVKTFVCQLCQSSFESQSNCESHMLLLHCDEVANLCKFCNFISEDRKGLCQHVFSHVKLTQVEESCCSLPGNSSDPDSGYKIIEKVVVDGGDEKENRYEVTATATKRCRNKLQNSSMQSVLSPGMRHISSSPVNLENNYATNLASPEMMATPSREERCSPAKVIRAESPNGISICVGGARSNRLPSKEEILSCPQCDFVTSRESVLLKHMTHHTSLRKKTPDRGMDAHAPKTDEHHLECSTCHQCNIVFMSKKNYLAHKQYYCASRHAESTSPSIVPNWDSKPGNTPPQVSIKTRTAVSDKMDTSNTRRSLNGSDELGETYPFEVVPPGCSPFDDNELDTNTSPRSVVSLHSTSQLSATPSASLASPNPRCSPKSRQMLGQPLQMIHLDGKRQFLSTGAILQGPQLVLVTPIVIPQSPKNDAAKLDGKLKIPVIRSSRAEQPLDLSTKPKSPPLSDPSNSNGCRPTVITTELSSQHIRAQLLERQSHRCEECKISFSKKESLVVHKQYYCASRHMYSQKGLVRTKQYNVLKPPTVMSSPLHNKSFSPDNLASQSPNLNARPCHFETRNSKPKVSISGQLNSSQAFSSSGTAGSDAATPQTTHHAVSCASSSEHTISSTFALPNGNATHEQSCSTGMRSPNQLWCKTPKLKRAVPEDRNKLDKERSLPPIKRKKNLILDEESRHPLATTIDIGGLTTNGIVIKEEPTGMDSVTTSDTCTYSSVKTVVSSGTRQMLSENMRSRSTPSPHTNSQAVSQTMITIKKEPQDSVPASKRYSGESPRTVSTISRSIGSLQSHLTSAPNRPNLPPRPSEVRHPTTTVTPLTIPMYRHSSPRQSNPSRHMTLSSYLNTANSRPLLRGVKPTVKHCRNCNISFSSLSTFIAHKKYYCASHHQAKNTAT</sequence>
<feature type="compositionally biased region" description="Polar residues" evidence="13">
    <location>
        <begin position="625"/>
        <end position="637"/>
    </location>
</feature>
<dbReference type="GO" id="GO:0061629">
    <property type="term" value="F:RNA polymerase II-specific DNA-binding transcription factor binding"/>
    <property type="evidence" value="ECO:0007669"/>
    <property type="project" value="InterPro"/>
</dbReference>
<dbReference type="PANTHER" id="PTHR12958">
    <property type="entry name" value="FRIEND OF GATA2-RELATED"/>
    <property type="match status" value="1"/>
</dbReference>
<feature type="region of interest" description="Disordered" evidence="13">
    <location>
        <begin position="819"/>
        <end position="925"/>
    </location>
</feature>
<keyword evidence="6" id="KW-0862">Zinc</keyword>
<dbReference type="GO" id="GO:0005634">
    <property type="term" value="C:nucleus"/>
    <property type="evidence" value="ECO:0007669"/>
    <property type="project" value="UniProtKB-SubCell"/>
</dbReference>
<keyword evidence="11" id="KW-0539">Nucleus</keyword>
<evidence type="ECO:0000259" key="15">
    <source>
        <dbReference type="PROSITE" id="PS51810"/>
    </source>
</evidence>
<evidence type="ECO:0000313" key="17">
    <source>
        <dbReference type="RefSeq" id="XP_022091965.1"/>
    </source>
</evidence>
<dbReference type="GO" id="GO:0003677">
    <property type="term" value="F:DNA binding"/>
    <property type="evidence" value="ECO:0007669"/>
    <property type="project" value="UniProtKB-KW"/>
</dbReference>
<reference evidence="17" key="1">
    <citation type="submission" date="2025-08" db="UniProtKB">
        <authorList>
            <consortium name="RefSeq"/>
        </authorList>
    </citation>
    <scope>IDENTIFICATION</scope>
</reference>
<feature type="domain" description="C2H2-type" evidence="14">
    <location>
        <begin position="477"/>
        <end position="504"/>
    </location>
</feature>
<keyword evidence="3" id="KW-0479">Metal-binding</keyword>
<feature type="region of interest" description="Disordered" evidence="13">
    <location>
        <begin position="239"/>
        <end position="274"/>
    </location>
</feature>
<organism evidence="16 17">
    <name type="scientific">Acanthaster planci</name>
    <name type="common">Crown-of-thorns starfish</name>
    <dbReference type="NCBI Taxonomy" id="133434"/>
    <lineage>
        <taxon>Eukaryota</taxon>
        <taxon>Metazoa</taxon>
        <taxon>Echinodermata</taxon>
        <taxon>Eleutherozoa</taxon>
        <taxon>Asterozoa</taxon>
        <taxon>Asteroidea</taxon>
        <taxon>Valvatacea</taxon>
        <taxon>Valvatida</taxon>
        <taxon>Acanthasteridae</taxon>
        <taxon>Acanthaster</taxon>
    </lineage>
</organism>
<gene>
    <name evidence="17" type="primary">LOC110980014</name>
</gene>
<dbReference type="GO" id="GO:0045944">
    <property type="term" value="P:positive regulation of transcription by RNA polymerase II"/>
    <property type="evidence" value="ECO:0007669"/>
    <property type="project" value="TreeGrafter"/>
</dbReference>
<dbReference type="GO" id="GO:0007507">
    <property type="term" value="P:heart development"/>
    <property type="evidence" value="ECO:0007669"/>
    <property type="project" value="TreeGrafter"/>
</dbReference>
<feature type="region of interest" description="Disordered" evidence="13">
    <location>
        <begin position="9"/>
        <end position="46"/>
    </location>
</feature>
<feature type="domain" description="C2H2-type" evidence="14">
    <location>
        <begin position="773"/>
        <end position="800"/>
    </location>
</feature>
<feature type="compositionally biased region" description="Polar residues" evidence="13">
    <location>
        <begin position="590"/>
        <end position="599"/>
    </location>
</feature>
<feature type="compositionally biased region" description="Low complexity" evidence="13">
    <location>
        <begin position="638"/>
        <end position="653"/>
    </location>
</feature>
<keyword evidence="8" id="KW-0238">DNA-binding</keyword>
<dbReference type="OMA" id="RSNCESH"/>
<dbReference type="InterPro" id="IPR001214">
    <property type="entry name" value="SET_dom"/>
</dbReference>
<keyword evidence="2" id="KW-0678">Repressor</keyword>
<evidence type="ECO:0000256" key="4">
    <source>
        <dbReference type="ARBA" id="ARBA00022737"/>
    </source>
</evidence>
<dbReference type="GO" id="GO:0030154">
    <property type="term" value="P:cell differentiation"/>
    <property type="evidence" value="ECO:0007669"/>
    <property type="project" value="UniProtKB-ARBA"/>
</dbReference>
<dbReference type="AlphaFoldDB" id="A0A8B7YHV5"/>
<name>A0A8B7YHV5_ACAPL</name>
<feature type="compositionally biased region" description="Polar residues" evidence="13">
    <location>
        <begin position="253"/>
        <end position="270"/>
    </location>
</feature>
<dbReference type="PANTHER" id="PTHR12958:SF3">
    <property type="entry name" value="ZINC FINGER PROTEIN USH"/>
    <property type="match status" value="1"/>
</dbReference>
<evidence type="ECO:0000256" key="9">
    <source>
        <dbReference type="ARBA" id="ARBA00023159"/>
    </source>
</evidence>
<dbReference type="RefSeq" id="XP_022091965.1">
    <property type="nucleotide sequence ID" value="XM_022236273.1"/>
</dbReference>
<proteinExistence type="predicted"/>
<evidence type="ECO:0000256" key="12">
    <source>
        <dbReference type="PROSITE-ProRule" id="PRU00042"/>
    </source>
</evidence>
<dbReference type="InterPro" id="IPR059121">
    <property type="entry name" value="CCHC_ZFPM2-like"/>
</dbReference>
<dbReference type="Gene3D" id="2.170.270.10">
    <property type="entry name" value="SET domain"/>
    <property type="match status" value="1"/>
</dbReference>
<evidence type="ECO:0000256" key="7">
    <source>
        <dbReference type="ARBA" id="ARBA00023015"/>
    </source>
</evidence>
<feature type="compositionally biased region" description="Polar residues" evidence="13">
    <location>
        <begin position="569"/>
        <end position="583"/>
    </location>
</feature>
<dbReference type="InterPro" id="IPR046341">
    <property type="entry name" value="SET_dom_sf"/>
</dbReference>
<keyword evidence="7" id="KW-0805">Transcription regulation</keyword>
<evidence type="ECO:0000256" key="11">
    <source>
        <dbReference type="ARBA" id="ARBA00023242"/>
    </source>
</evidence>
<keyword evidence="10" id="KW-0804">Transcription</keyword>
<evidence type="ECO:0000313" key="16">
    <source>
        <dbReference type="Proteomes" id="UP000694845"/>
    </source>
</evidence>
<dbReference type="Pfam" id="PF25445">
    <property type="entry name" value="CCHC_ZFPM2"/>
    <property type="match status" value="1"/>
</dbReference>
<evidence type="ECO:0000256" key="8">
    <source>
        <dbReference type="ARBA" id="ARBA00023125"/>
    </source>
</evidence>
<evidence type="ECO:0000256" key="2">
    <source>
        <dbReference type="ARBA" id="ARBA00022491"/>
    </source>
</evidence>
<dbReference type="OrthoDB" id="8742770at2759"/>
<keyword evidence="4" id="KW-0677">Repeat</keyword>
<dbReference type="PROSITE" id="PS00028">
    <property type="entry name" value="ZINC_FINGER_C2H2_1"/>
    <property type="match status" value="1"/>
</dbReference>
<dbReference type="SMART" id="SM00355">
    <property type="entry name" value="ZnF_C2H2"/>
    <property type="match status" value="7"/>
</dbReference>
<dbReference type="GO" id="GO:0008270">
    <property type="term" value="F:zinc ion binding"/>
    <property type="evidence" value="ECO:0007669"/>
    <property type="project" value="UniProtKB-KW"/>
</dbReference>
<evidence type="ECO:0000256" key="6">
    <source>
        <dbReference type="ARBA" id="ARBA00022833"/>
    </source>
</evidence>
<feature type="compositionally biased region" description="Polar residues" evidence="13">
    <location>
        <begin position="1014"/>
        <end position="1044"/>
    </location>
</feature>
<dbReference type="SUPFAM" id="SSF57667">
    <property type="entry name" value="beta-beta-alpha zinc fingers"/>
    <property type="match status" value="4"/>
</dbReference>
<feature type="compositionally biased region" description="Low complexity" evidence="13">
    <location>
        <begin position="870"/>
        <end position="883"/>
    </location>
</feature>
<keyword evidence="16" id="KW-1185">Reference proteome</keyword>
<accession>A0A8B7YHV5</accession>
<dbReference type="GeneID" id="110980014"/>
<dbReference type="InterPro" id="IPR039746">
    <property type="entry name" value="FOG"/>
</dbReference>
<feature type="domain" description="C2H2-type" evidence="14">
    <location>
        <begin position="291"/>
        <end position="319"/>
    </location>
</feature>
<feature type="compositionally biased region" description="Polar residues" evidence="13">
    <location>
        <begin position="821"/>
        <end position="843"/>
    </location>
</feature>
<feature type="domain" description="CCHC FOG-type" evidence="15">
    <location>
        <begin position="1144"/>
        <end position="1177"/>
    </location>
</feature>
<dbReference type="Pfam" id="PF21549">
    <property type="entry name" value="PRDM2_PR"/>
    <property type="match status" value="1"/>
</dbReference>
<comment type="subcellular location">
    <subcellularLocation>
        <location evidence="1">Nucleus</location>
    </subcellularLocation>
</comment>
<feature type="domain" description="CCHC FOG-type" evidence="15">
    <location>
        <begin position="520"/>
        <end position="553"/>
    </location>
</feature>
<dbReference type="Proteomes" id="UP000694845">
    <property type="component" value="Unplaced"/>
</dbReference>
<evidence type="ECO:0000256" key="10">
    <source>
        <dbReference type="ARBA" id="ARBA00023163"/>
    </source>
</evidence>
<evidence type="ECO:0000256" key="13">
    <source>
        <dbReference type="SAM" id="MobiDB-lite"/>
    </source>
</evidence>
<feature type="region of interest" description="Disordered" evidence="13">
    <location>
        <begin position="559"/>
        <end position="661"/>
    </location>
</feature>
<dbReference type="GO" id="GO:0000122">
    <property type="term" value="P:negative regulation of transcription by RNA polymerase II"/>
    <property type="evidence" value="ECO:0007669"/>
    <property type="project" value="TreeGrafter"/>
</dbReference>